<dbReference type="EMBL" id="SNRW01003643">
    <property type="protein sequence ID" value="KAA6389290.1"/>
    <property type="molecule type" value="Genomic_DNA"/>
</dbReference>
<sequence>MYETSISIGEGGFAPIVFENYIHDHVLTFHAQRELKIFIGISLNVYGSDGLKFNGVYVVNLTWKFFTIQSCTFSQFPATAEADVIINTYLTIVTIDETTDTDYSTFNKLDTITVTGKNFQDVNVLIEKSFGITQFVGAELLDVTTIYVGLSAASGAVFVQFYNTSQQAVTAKVTFENSRHIDNSGTVSGCVVFRSNIILRKTFKRIDFFRNRYSVDVNLLKKASSIFTFEGLLAQLGDNPFITSCSPHRLSTLIRDYDLTYANLIPFCTSLERRTYVRFLKSIEDNLFIQQDYSHDEDDKKEYPFSQTLICITKLPVIVNRIKFLQNKYHVNSSIIIDNQRKEASPVVRNPTIFNLLNDQQTSSAAFFVHKAKLGISNFNIIQKDSNDLTTEDPVNYFISDSKDGFLLVTNINFDINNANVLIQRSCIYNNFFYNNIVKDESENNANCINISCKYITSTEIRENLLSSRDSYDMERRTGEHTEVSVEACPEQFKYKNKV</sequence>
<comment type="caution">
    <text evidence="1">The sequence shown here is derived from an EMBL/GenBank/DDBJ whole genome shotgun (WGS) entry which is preliminary data.</text>
</comment>
<accession>A0A5J4W3K6</accession>
<evidence type="ECO:0000313" key="2">
    <source>
        <dbReference type="Proteomes" id="UP000324800"/>
    </source>
</evidence>
<protein>
    <submittedName>
        <fullName evidence="1">Uncharacterized protein</fullName>
    </submittedName>
</protein>
<name>A0A5J4W3K6_9EUKA</name>
<gene>
    <name evidence="1" type="ORF">EZS28_015182</name>
</gene>
<evidence type="ECO:0000313" key="1">
    <source>
        <dbReference type="EMBL" id="KAA6389290.1"/>
    </source>
</evidence>
<organism evidence="1 2">
    <name type="scientific">Streblomastix strix</name>
    <dbReference type="NCBI Taxonomy" id="222440"/>
    <lineage>
        <taxon>Eukaryota</taxon>
        <taxon>Metamonada</taxon>
        <taxon>Preaxostyla</taxon>
        <taxon>Oxymonadida</taxon>
        <taxon>Streblomastigidae</taxon>
        <taxon>Streblomastix</taxon>
    </lineage>
</organism>
<dbReference type="Proteomes" id="UP000324800">
    <property type="component" value="Unassembled WGS sequence"/>
</dbReference>
<proteinExistence type="predicted"/>
<dbReference type="AlphaFoldDB" id="A0A5J4W3K6"/>
<reference evidence="1 2" key="1">
    <citation type="submission" date="2019-03" db="EMBL/GenBank/DDBJ databases">
        <title>Single cell metagenomics reveals metabolic interactions within the superorganism composed of flagellate Streblomastix strix and complex community of Bacteroidetes bacteria on its surface.</title>
        <authorList>
            <person name="Treitli S.C."/>
            <person name="Kolisko M."/>
            <person name="Husnik F."/>
            <person name="Keeling P."/>
            <person name="Hampl V."/>
        </authorList>
    </citation>
    <scope>NUCLEOTIDE SEQUENCE [LARGE SCALE GENOMIC DNA]</scope>
    <source>
        <strain evidence="1">ST1C</strain>
    </source>
</reference>